<sequence length="359" mass="39765">MHIINRTAYVADYTTTTDKSGRKHLVVIIKGTYVLPLRDEKAQLMETQLPLWVADSATGELGWSAPEYECDYVLNKPQCDVLLLGTAYAPQGIPTERVAVGLKVGKLNKAFYVTGKRTWVGGLFGVSPGDPAPFTSQAISYDVAFGGYKYSPVHTDNPAVFLQNPVGIGFQKNPERGSFDGMPMPQTEAAGAPIRSPRRHYTPMSFGPVGRSWPQRAQYAGTYDAAWEEDTFPFLPADFDERYFQAAPEDQQLPVLTAGERVTLFNLTHPALTPSGRLDFTLPNLMVRVRFHPKQGDVTSATARADTLLIEPDQQRFSVTWRISLRLRRSSEEIDLVEIIAPLIETSQHTASHSAVHGL</sequence>
<evidence type="ECO:0000313" key="3">
    <source>
        <dbReference type="Proteomes" id="UP000621455"/>
    </source>
</evidence>
<name>A0ABX0NIF3_9BURK</name>
<organism evidence="2 3">
    <name type="scientific">Massilia frigida</name>
    <dbReference type="NCBI Taxonomy" id="2609281"/>
    <lineage>
        <taxon>Bacteria</taxon>
        <taxon>Pseudomonadati</taxon>
        <taxon>Pseudomonadota</taxon>
        <taxon>Betaproteobacteria</taxon>
        <taxon>Burkholderiales</taxon>
        <taxon>Oxalobacteraceae</taxon>
        <taxon>Telluria group</taxon>
        <taxon>Massilia</taxon>
    </lineage>
</organism>
<comment type="caution">
    <text evidence="2">The sequence shown here is derived from an EMBL/GenBank/DDBJ whole genome shotgun (WGS) entry which is preliminary data.</text>
</comment>
<evidence type="ECO:0000259" key="1">
    <source>
        <dbReference type="Pfam" id="PF09937"/>
    </source>
</evidence>
<feature type="domain" description="DUF2169" evidence="1">
    <location>
        <begin position="21"/>
        <end position="322"/>
    </location>
</feature>
<accession>A0ABX0NIF3</accession>
<evidence type="ECO:0000313" key="2">
    <source>
        <dbReference type="EMBL" id="NHZ83391.1"/>
    </source>
</evidence>
<reference evidence="2 3" key="1">
    <citation type="submission" date="2019-10" db="EMBL/GenBank/DDBJ databases">
        <title>Taxonomy of Antarctic Massilia spp.: description of Massilia rubra sp. nov., Massilia aquatica sp. nov., Massilia mucilaginosa sp. nov., Massilia frigida sp. nov. isolated from streams, lakes and regoliths.</title>
        <authorList>
            <person name="Holochova P."/>
            <person name="Sedlacek I."/>
            <person name="Kralova S."/>
            <person name="Maslanova I."/>
            <person name="Busse H.-J."/>
            <person name="Stankova E."/>
            <person name="Vrbovska V."/>
            <person name="Kovarovic V."/>
            <person name="Bartak M."/>
            <person name="Svec P."/>
            <person name="Pantucek R."/>
        </authorList>
    </citation>
    <scope>NUCLEOTIDE SEQUENCE [LARGE SCALE GENOMIC DNA]</scope>
    <source>
        <strain evidence="2 3">CCM 8695</strain>
    </source>
</reference>
<keyword evidence="3" id="KW-1185">Reference proteome</keyword>
<gene>
    <name evidence="2" type="ORF">F2P44_29610</name>
</gene>
<dbReference type="Pfam" id="PF09937">
    <property type="entry name" value="DUF2169"/>
    <property type="match status" value="1"/>
</dbReference>
<dbReference type="InterPro" id="IPR018683">
    <property type="entry name" value="DUF2169"/>
</dbReference>
<proteinExistence type="predicted"/>
<dbReference type="EMBL" id="WHJG01000051">
    <property type="protein sequence ID" value="NHZ83391.1"/>
    <property type="molecule type" value="Genomic_DNA"/>
</dbReference>
<dbReference type="Proteomes" id="UP000621455">
    <property type="component" value="Unassembled WGS sequence"/>
</dbReference>
<protein>
    <submittedName>
        <fullName evidence="2">DUF2169 domain-containing protein</fullName>
    </submittedName>
</protein>
<dbReference type="RefSeq" id="WP_167093054.1">
    <property type="nucleotide sequence ID" value="NZ_WHJG01000051.1"/>
</dbReference>